<name>A0A517DXV4_9FIRM</name>
<dbReference type="GO" id="GO:0016810">
    <property type="term" value="F:hydrolase activity, acting on carbon-nitrogen (but not peptide) bonds"/>
    <property type="evidence" value="ECO:0007669"/>
    <property type="project" value="InterPro"/>
</dbReference>
<feature type="binding site" evidence="4">
    <location>
        <position position="283"/>
    </location>
    <ligand>
        <name>Zn(2+)</name>
        <dbReference type="ChEBI" id="CHEBI:29105"/>
        <label>1</label>
        <note>catalytic</note>
    </ligand>
</feature>
<feature type="binding site" evidence="3">
    <location>
        <position position="131"/>
    </location>
    <ligand>
        <name>substrate</name>
    </ligand>
</feature>
<proteinExistence type="inferred from homology"/>
<keyword evidence="1 4" id="KW-0479">Metal-binding</keyword>
<evidence type="ECO:0000259" key="5">
    <source>
        <dbReference type="Pfam" id="PF01979"/>
    </source>
</evidence>
<evidence type="ECO:0000313" key="6">
    <source>
        <dbReference type="EMBL" id="QDR82163.1"/>
    </source>
</evidence>
<feature type="domain" description="Amidohydrolase-related" evidence="5">
    <location>
        <begin position="263"/>
        <end position="372"/>
    </location>
</feature>
<dbReference type="InterPro" id="IPR010229">
    <property type="entry name" value="Pept_M38_dipep"/>
</dbReference>
<dbReference type="Gene3D" id="2.30.40.10">
    <property type="entry name" value="Urease, subunit C, domain 1"/>
    <property type="match status" value="1"/>
</dbReference>
<keyword evidence="1 6" id="KW-0378">Hydrolase</keyword>
<dbReference type="EC" id="3.4.19.-" evidence="1"/>
<dbReference type="SUPFAM" id="SSF51338">
    <property type="entry name" value="Composite domain of metallo-dependent hydrolases"/>
    <property type="match status" value="1"/>
</dbReference>
<dbReference type="PANTHER" id="PTHR11647">
    <property type="entry name" value="HYDRANTOINASE/DIHYDROPYRIMIDINASE FAMILY MEMBER"/>
    <property type="match status" value="1"/>
</dbReference>
<feature type="active site" description="Proton acceptor" evidence="2">
    <location>
        <position position="283"/>
    </location>
</feature>
<comment type="similarity">
    <text evidence="1">Belongs to the peptidase M38 family.</text>
</comment>
<feature type="binding site" evidence="3">
    <location>
        <position position="228"/>
    </location>
    <ligand>
        <name>substrate</name>
    </ligand>
</feature>
<feature type="binding site" evidence="3">
    <location>
        <position position="164"/>
    </location>
    <ligand>
        <name>substrate</name>
    </ligand>
</feature>
<dbReference type="GO" id="GO:0046872">
    <property type="term" value="F:metal ion binding"/>
    <property type="evidence" value="ECO:0007669"/>
    <property type="project" value="UniProtKB-KW"/>
</dbReference>
<feature type="binding site" evidence="4">
    <location>
        <position position="62"/>
    </location>
    <ligand>
        <name>Zn(2+)</name>
        <dbReference type="ChEBI" id="CHEBI:29105"/>
        <label>1</label>
        <note>catalytic</note>
    </ligand>
</feature>
<feature type="binding site" evidence="3">
    <location>
        <begin position="69"/>
        <end position="71"/>
    </location>
    <ligand>
        <name>substrate</name>
    </ligand>
</feature>
<dbReference type="RefSeq" id="WP_144351581.1">
    <property type="nucleotide sequence ID" value="NZ_CP036259.1"/>
</dbReference>
<feature type="binding site" evidence="4">
    <location>
        <position position="64"/>
    </location>
    <ligand>
        <name>Zn(2+)</name>
        <dbReference type="ChEBI" id="CHEBI:29105"/>
        <label>1</label>
        <note>catalytic</note>
    </ligand>
</feature>
<dbReference type="KEGG" id="sted:SPTER_35840"/>
<dbReference type="InterPro" id="IPR032466">
    <property type="entry name" value="Metal_Hydrolase"/>
</dbReference>
<comment type="function">
    <text evidence="1">Catalyzes the hydrolytic cleavage of a subset of L-isoaspartyl (L-beta-aspartyl) dipeptides. Used to degrade proteins damaged by L-isoaspartyl residues formation.</text>
</comment>
<dbReference type="InterPro" id="IPR011059">
    <property type="entry name" value="Metal-dep_hydrolase_composite"/>
</dbReference>
<organism evidence="6 7">
    <name type="scientific">Sporomusa termitida</name>
    <dbReference type="NCBI Taxonomy" id="2377"/>
    <lineage>
        <taxon>Bacteria</taxon>
        <taxon>Bacillati</taxon>
        <taxon>Bacillota</taxon>
        <taxon>Negativicutes</taxon>
        <taxon>Selenomonadales</taxon>
        <taxon>Sporomusaceae</taxon>
        <taxon>Sporomusa</taxon>
    </lineage>
</organism>
<accession>A0A517DXV4</accession>
<comment type="subcellular location">
    <subcellularLocation>
        <location evidence="1">Cytoplasm</location>
    </subcellularLocation>
</comment>
<gene>
    <name evidence="6" type="primary">iadA</name>
    <name evidence="6" type="ORF">SPTER_35840</name>
</gene>
<dbReference type="PIRSF" id="PIRSF001238">
    <property type="entry name" value="IadA"/>
    <property type="match status" value="1"/>
</dbReference>
<keyword evidence="1" id="KW-0645">Protease</keyword>
<dbReference type="Pfam" id="PF01979">
    <property type="entry name" value="Amidohydro_1"/>
    <property type="match status" value="1"/>
</dbReference>
<dbReference type="InterPro" id="IPR050378">
    <property type="entry name" value="Metallo-dep_Hydrolases_sf"/>
</dbReference>
<evidence type="ECO:0000313" key="7">
    <source>
        <dbReference type="Proteomes" id="UP000320776"/>
    </source>
</evidence>
<dbReference type="SUPFAM" id="SSF51556">
    <property type="entry name" value="Metallo-dependent hydrolases"/>
    <property type="match status" value="1"/>
</dbReference>
<evidence type="ECO:0000256" key="2">
    <source>
        <dbReference type="PIRSR" id="PIRSR001238-1"/>
    </source>
</evidence>
<evidence type="ECO:0000256" key="1">
    <source>
        <dbReference type="PIRNR" id="PIRNR001238"/>
    </source>
</evidence>
<evidence type="ECO:0000256" key="3">
    <source>
        <dbReference type="PIRSR" id="PIRSR001238-2"/>
    </source>
</evidence>
<protein>
    <recommendedName>
        <fullName evidence="1">Isoaspartyl dipeptidase</fullName>
        <ecNumber evidence="1">3.4.19.-</ecNumber>
    </recommendedName>
</protein>
<dbReference type="InterPro" id="IPR006680">
    <property type="entry name" value="Amidohydro-rel"/>
</dbReference>
<keyword evidence="7" id="KW-1185">Reference proteome</keyword>
<comment type="cofactor">
    <cofactor evidence="1 4">
        <name>Zn(2+)</name>
        <dbReference type="ChEBI" id="CHEBI:29105"/>
    </cofactor>
    <text evidence="1 4">Binds 2 Zn(2+) ions per subunit.</text>
</comment>
<dbReference type="GO" id="GO:0008237">
    <property type="term" value="F:metallopeptidase activity"/>
    <property type="evidence" value="ECO:0007669"/>
    <property type="project" value="UniProtKB-KW"/>
</dbReference>
<dbReference type="NCBIfam" id="TIGR01975">
    <property type="entry name" value="isoAsp_dipep"/>
    <property type="match status" value="1"/>
</dbReference>
<dbReference type="GO" id="GO:0006508">
    <property type="term" value="P:proteolysis"/>
    <property type="evidence" value="ECO:0007669"/>
    <property type="project" value="UniProtKB-KW"/>
</dbReference>
<feature type="binding site" evidence="3">
    <location>
        <position position="100"/>
    </location>
    <ligand>
        <name>substrate</name>
    </ligand>
</feature>
<feature type="binding site" evidence="4">
    <location>
        <position position="196"/>
    </location>
    <ligand>
        <name>Zn(2+)</name>
        <dbReference type="ChEBI" id="CHEBI:29105"/>
        <label>2</label>
        <note>catalytic</note>
    </ligand>
</feature>
<dbReference type="EMBL" id="CP036259">
    <property type="protein sequence ID" value="QDR82163.1"/>
    <property type="molecule type" value="Genomic_DNA"/>
</dbReference>
<dbReference type="OrthoDB" id="9775607at2"/>
<feature type="binding site" evidence="4">
    <location>
        <position position="225"/>
    </location>
    <ligand>
        <name>Zn(2+)</name>
        <dbReference type="ChEBI" id="CHEBI:29105"/>
        <label>2</label>
        <note>catalytic</note>
    </ligand>
</feature>
<keyword evidence="1 4" id="KW-0862">Zinc</keyword>
<dbReference type="GO" id="GO:0008798">
    <property type="term" value="F:beta-aspartyl-peptidase activity"/>
    <property type="evidence" value="ECO:0007669"/>
    <property type="project" value="InterPro"/>
</dbReference>
<reference evidence="6 7" key="1">
    <citation type="submission" date="2019-02" db="EMBL/GenBank/DDBJ databases">
        <title>Closed genome of Sporomusa termitida DSM 4440.</title>
        <authorList>
            <person name="Poehlein A."/>
            <person name="Daniel R."/>
        </authorList>
    </citation>
    <scope>NUCLEOTIDE SEQUENCE [LARGE SCALE GENOMIC DNA]</scope>
    <source>
        <strain evidence="6 7">DSM 4440</strain>
    </source>
</reference>
<dbReference type="Proteomes" id="UP000320776">
    <property type="component" value="Chromosome"/>
</dbReference>
<dbReference type="Gene3D" id="3.20.20.140">
    <property type="entry name" value="Metal-dependent hydrolases"/>
    <property type="match status" value="1"/>
</dbReference>
<comment type="PTM">
    <text evidence="1">Carboxylation allows a single lysine to coordinate two zinc ions.</text>
</comment>
<dbReference type="AlphaFoldDB" id="A0A517DXV4"/>
<feature type="binding site" evidence="3">
    <location>
        <position position="287"/>
    </location>
    <ligand>
        <name>substrate</name>
    </ligand>
</feature>
<keyword evidence="1" id="KW-0482">Metalloprotease</keyword>
<evidence type="ECO:0000256" key="4">
    <source>
        <dbReference type="PIRSR" id="PIRSR001238-3"/>
    </source>
</evidence>
<sequence>MFTILKGGTVFAPENMGVQDVLIAGQVIARVAPGIEPVPGYGETRVLDVTGRRIVPGFVDQHVHLLGGGGEGGYATRTPEVVLSNIVLAGTTTVVGCLGTDGITRSMAGLLAKARSLELEGISTYIYTGAYEVPPPTITGSVRSDLVLIDKVIGCGEIAISDHRSSQPIPAELARLAAEARVGGLLSGKAGVLHLHVGTGARRLSMIFDIITATEIPVSQFVPTHINRNWDLVNDGIRLTRLGGVIDFTAAESGQPDSLTAAQAILHCLEQGVPIDCMTISSDGQGSLPVFDSQGSMSGLKVAGMTGLHGEVKNLTACGLALSEALRPVTVNPAKILKLYPEKGTLLPGSHADIVVFGDSLAIEHVFAKGRQLVRHGQAVVSGAFS</sequence>
<dbReference type="PANTHER" id="PTHR11647:SF1">
    <property type="entry name" value="COLLAPSIN RESPONSE MEDIATOR PROTEIN"/>
    <property type="match status" value="1"/>
</dbReference>
<dbReference type="GO" id="GO:0005737">
    <property type="term" value="C:cytoplasm"/>
    <property type="evidence" value="ECO:0007669"/>
    <property type="project" value="UniProtKB-SubCell"/>
</dbReference>